<evidence type="ECO:0000313" key="11">
    <source>
        <dbReference type="EMBL" id="SHI50835.1"/>
    </source>
</evidence>
<comment type="catalytic activity">
    <reaction evidence="8 9">
        <text>(2S,6S)-2,6-diaminopimelate + 2-oxoglutarate = (S)-2,3,4,5-tetrahydrodipicolinate + L-glutamate + H2O + H(+)</text>
        <dbReference type="Rhea" id="RHEA:23988"/>
        <dbReference type="ChEBI" id="CHEBI:15377"/>
        <dbReference type="ChEBI" id="CHEBI:15378"/>
        <dbReference type="ChEBI" id="CHEBI:16810"/>
        <dbReference type="ChEBI" id="CHEBI:16845"/>
        <dbReference type="ChEBI" id="CHEBI:29985"/>
        <dbReference type="ChEBI" id="CHEBI:57609"/>
        <dbReference type="EC" id="2.6.1.83"/>
    </reaction>
</comment>
<name>A0A1M6BPY9_9FIRM</name>
<dbReference type="Gene3D" id="3.40.640.10">
    <property type="entry name" value="Type I PLP-dependent aspartate aminotransferase-like (Major domain)"/>
    <property type="match status" value="1"/>
</dbReference>
<feature type="binding site" evidence="9">
    <location>
        <position position="216"/>
    </location>
    <ligand>
        <name>pyridoxal 5'-phosphate</name>
        <dbReference type="ChEBI" id="CHEBI:597326"/>
    </ligand>
</feature>
<dbReference type="RefSeq" id="WP_149677629.1">
    <property type="nucleotide sequence ID" value="NZ_DAONMB010000012.1"/>
</dbReference>
<dbReference type="GO" id="GO:0010285">
    <property type="term" value="F:L,L-diaminopimelate aminotransferase activity"/>
    <property type="evidence" value="ECO:0007669"/>
    <property type="project" value="UniProtKB-UniRule"/>
</dbReference>
<evidence type="ECO:0000256" key="6">
    <source>
        <dbReference type="ARBA" id="ARBA00022679"/>
    </source>
</evidence>
<proteinExistence type="inferred from homology"/>
<dbReference type="InterPro" id="IPR004839">
    <property type="entry name" value="Aminotransferase_I/II_large"/>
</dbReference>
<dbReference type="InterPro" id="IPR015424">
    <property type="entry name" value="PyrdxlP-dep_Trfase"/>
</dbReference>
<keyword evidence="5 9" id="KW-0032">Aminotransferase</keyword>
<dbReference type="EC" id="2.6.1.83" evidence="3 9"/>
<feature type="domain" description="Aminotransferase class I/classII large" evidence="10">
    <location>
        <begin position="34"/>
        <end position="404"/>
    </location>
</feature>
<comment type="function">
    <text evidence="9">Involved in the synthesis of meso-diaminopimelate (m-DAP or DL-DAP), required for both lysine and peptidoglycan biosynthesis. Catalyzes the direct conversion of tetrahydrodipicolinate to LL-diaminopimelate.</text>
</comment>
<feature type="binding site" evidence="9">
    <location>
        <position position="291"/>
    </location>
    <ligand>
        <name>pyridoxal 5'-phosphate</name>
        <dbReference type="ChEBI" id="CHEBI:597326"/>
    </ligand>
</feature>
<feature type="binding site" evidence="9">
    <location>
        <position position="41"/>
    </location>
    <ligand>
        <name>substrate</name>
    </ligand>
</feature>
<accession>A0A1M6BPY9</accession>
<feature type="binding site" evidence="9">
    <location>
        <position position="131"/>
    </location>
    <ligand>
        <name>substrate</name>
    </ligand>
</feature>
<feature type="binding site" evidence="9">
    <location>
        <position position="185"/>
    </location>
    <ligand>
        <name>substrate</name>
    </ligand>
</feature>
<dbReference type="InterPro" id="IPR015421">
    <property type="entry name" value="PyrdxlP-dep_Trfase_major"/>
</dbReference>
<evidence type="ECO:0000256" key="2">
    <source>
        <dbReference type="ARBA" id="ARBA00004982"/>
    </source>
</evidence>
<evidence type="ECO:0000256" key="3">
    <source>
        <dbReference type="ARBA" id="ARBA00013138"/>
    </source>
</evidence>
<dbReference type="AlphaFoldDB" id="A0A1M6BPY9"/>
<evidence type="ECO:0000256" key="7">
    <source>
        <dbReference type="ARBA" id="ARBA00022898"/>
    </source>
</evidence>
<comment type="cofactor">
    <cofactor evidence="1 9">
        <name>pyridoxal 5'-phosphate</name>
        <dbReference type="ChEBI" id="CHEBI:597326"/>
    </cofactor>
</comment>
<gene>
    <name evidence="9" type="primary">dapL</name>
    <name evidence="11" type="ORF">SAMN05444373_100385</name>
</gene>
<dbReference type="HAMAP" id="MF_01642">
    <property type="entry name" value="DapL_aminotrans_1"/>
    <property type="match status" value="1"/>
</dbReference>
<feature type="binding site" evidence="9">
    <location>
        <begin position="244"/>
        <end position="246"/>
    </location>
    <ligand>
        <name>pyridoxal 5'-phosphate</name>
        <dbReference type="ChEBI" id="CHEBI:597326"/>
    </ligand>
</feature>
<comment type="subunit">
    <text evidence="9">Homodimer.</text>
</comment>
<dbReference type="InterPro" id="IPR015422">
    <property type="entry name" value="PyrdxlP-dep_Trfase_small"/>
</dbReference>
<dbReference type="FunFam" id="3.40.640.10:FF:000099">
    <property type="entry name" value="LL-diaminopimelate aminotransferase, chloroplastic"/>
    <property type="match status" value="1"/>
</dbReference>
<evidence type="ECO:0000256" key="8">
    <source>
        <dbReference type="ARBA" id="ARBA00051934"/>
    </source>
</evidence>
<protein>
    <recommendedName>
        <fullName evidence="4 9">LL-diaminopimelate aminotransferase</fullName>
        <shortName evidence="9">DAP-AT</shortName>
        <shortName evidence="9">DAP-aminotransferase</shortName>
        <shortName evidence="9">LL-DAP-aminotransferase</shortName>
        <ecNumber evidence="3 9">2.6.1.83</ecNumber>
    </recommendedName>
</protein>
<keyword evidence="6 9" id="KW-0808">Transferase</keyword>
<feature type="binding site" evidence="9">
    <location>
        <position position="255"/>
    </location>
    <ligand>
        <name>pyridoxal 5'-phosphate</name>
        <dbReference type="ChEBI" id="CHEBI:597326"/>
    </ligand>
</feature>
<sequence length="407" mass="45551">MLINSHFGDIKETYLFSEIAKRVNDYKAANPTADIIRLGIGDVTQPLPPVAIQALHEAVDEMARAETFRGYGPEQGYDFLREAIAVHDFKARGCDIEPDEIFVSDGAKSDTANFTDLFGDGNIIGISNPVYPVYLDSNVLAGHAGSPAGDGYQNIRYLDCLEENGFKPQIPDGRLDIVYLCSPNNPSGVALTRDDLKKWVDYALANKTLILYDAAYESFIREDGIPHSIYEIPEARKVAVEFRSFSKTAGFTGLRCAYTVVPKTLEVTMSDSSKPLKLHAMWLRRQTTKFNGVPYIVQRAAAALYTPEGREQIRKTIDLYLENAKTIRSVFEEKGFKVWGGINSPYVWLKVPEGMTSWQFFDELLHRYHIVGTPGSGFGTRGEGYFRLTGFGSPEKTREAAERLRRI</sequence>
<organism evidence="11 12">
    <name type="scientific">Thermoclostridium caenicola</name>
    <dbReference type="NCBI Taxonomy" id="659425"/>
    <lineage>
        <taxon>Bacteria</taxon>
        <taxon>Bacillati</taxon>
        <taxon>Bacillota</taxon>
        <taxon>Clostridia</taxon>
        <taxon>Eubacteriales</taxon>
        <taxon>Oscillospiraceae</taxon>
        <taxon>Thermoclostridium</taxon>
    </lineage>
</organism>
<evidence type="ECO:0000256" key="5">
    <source>
        <dbReference type="ARBA" id="ARBA00022576"/>
    </source>
</evidence>
<feature type="binding site" evidence="9">
    <location>
        <begin position="107"/>
        <end position="108"/>
    </location>
    <ligand>
        <name>pyridoxal 5'-phosphate</name>
        <dbReference type="ChEBI" id="CHEBI:597326"/>
    </ligand>
</feature>
<dbReference type="SUPFAM" id="SSF53383">
    <property type="entry name" value="PLP-dependent transferases"/>
    <property type="match status" value="1"/>
</dbReference>
<keyword evidence="12" id="KW-1185">Reference proteome</keyword>
<dbReference type="GO" id="GO:0030170">
    <property type="term" value="F:pyridoxal phosphate binding"/>
    <property type="evidence" value="ECO:0007669"/>
    <property type="project" value="UniProtKB-UniRule"/>
</dbReference>
<feature type="binding site" evidence="9">
    <location>
        <position position="387"/>
    </location>
    <ligand>
        <name>substrate</name>
    </ligand>
</feature>
<reference evidence="11 12" key="1">
    <citation type="submission" date="2016-11" db="EMBL/GenBank/DDBJ databases">
        <authorList>
            <person name="Varghese N."/>
            <person name="Submissions S."/>
        </authorList>
    </citation>
    <scope>NUCLEOTIDE SEQUENCE [LARGE SCALE GENOMIC DNA]</scope>
    <source>
        <strain evidence="11 12">DSM 19027</strain>
    </source>
</reference>
<feature type="modified residue" description="N6-(pyridoxal phosphate)lysine" evidence="9">
    <location>
        <position position="247"/>
    </location>
</feature>
<dbReference type="CDD" id="cd00609">
    <property type="entry name" value="AAT_like"/>
    <property type="match status" value="1"/>
</dbReference>
<feature type="binding site" evidence="9">
    <location>
        <position position="108"/>
    </location>
    <ligand>
        <name>substrate</name>
    </ligand>
</feature>
<feature type="binding site" evidence="9">
    <location>
        <position position="291"/>
    </location>
    <ligand>
        <name>substrate</name>
    </ligand>
</feature>
<feature type="binding site" evidence="9">
    <location>
        <position position="14"/>
    </location>
    <ligand>
        <name>substrate</name>
    </ligand>
</feature>
<dbReference type="PANTHER" id="PTHR43144">
    <property type="entry name" value="AMINOTRANSFERASE"/>
    <property type="match status" value="1"/>
</dbReference>
<dbReference type="Pfam" id="PF00155">
    <property type="entry name" value="Aminotran_1_2"/>
    <property type="match status" value="1"/>
</dbReference>
<dbReference type="NCBIfam" id="TIGR03542">
    <property type="entry name" value="DAPAT_plant"/>
    <property type="match status" value="1"/>
</dbReference>
<dbReference type="EMBL" id="FQZP01000003">
    <property type="protein sequence ID" value="SHI50835.1"/>
    <property type="molecule type" value="Genomic_DNA"/>
</dbReference>
<comment type="pathway">
    <text evidence="2 9">Amino-acid biosynthesis; L-lysine biosynthesis via DAP pathway; LL-2,6-diaminopimelate from (S)-tetrahydrodipicolinate (aminotransferase route): step 1/1.</text>
</comment>
<feature type="binding site" evidence="9">
    <location>
        <position position="131"/>
    </location>
    <ligand>
        <name>pyridoxal 5'-phosphate</name>
        <dbReference type="ChEBI" id="CHEBI:597326"/>
    </ligand>
</feature>
<comment type="similarity">
    <text evidence="9">Belongs to the class-I pyridoxal-phosphate-dependent aminotransferase family. LL-diaminopimelate aminotransferase subfamily.</text>
</comment>
<dbReference type="UniPathway" id="UPA00034">
    <property type="reaction ID" value="UER00466"/>
</dbReference>
<dbReference type="GO" id="GO:0033362">
    <property type="term" value="P:lysine biosynthetic process via diaminopimelate, diaminopimelate-aminotransferase pathway"/>
    <property type="evidence" value="ECO:0007669"/>
    <property type="project" value="UniProtKB-UniRule"/>
</dbReference>
<keyword evidence="7 9" id="KW-0663">Pyridoxal phosphate</keyword>
<feature type="binding site" evidence="9">
    <location>
        <position position="185"/>
    </location>
    <ligand>
        <name>pyridoxal 5'-phosphate</name>
        <dbReference type="ChEBI" id="CHEBI:597326"/>
    </ligand>
</feature>
<dbReference type="Proteomes" id="UP000324781">
    <property type="component" value="Unassembled WGS sequence"/>
</dbReference>
<evidence type="ECO:0000313" key="12">
    <source>
        <dbReference type="Proteomes" id="UP000324781"/>
    </source>
</evidence>
<evidence type="ECO:0000256" key="9">
    <source>
        <dbReference type="HAMAP-Rule" id="MF_01642"/>
    </source>
</evidence>
<evidence type="ECO:0000259" key="10">
    <source>
        <dbReference type="Pfam" id="PF00155"/>
    </source>
</evidence>
<feature type="binding site" evidence="9">
    <location>
        <position position="71"/>
    </location>
    <ligand>
        <name>pyridoxal 5'-phosphate</name>
        <dbReference type="ChEBI" id="CHEBI:597326"/>
    </ligand>
</feature>
<dbReference type="Gene3D" id="3.90.1150.10">
    <property type="entry name" value="Aspartate Aminotransferase, domain 1"/>
    <property type="match status" value="1"/>
</dbReference>
<dbReference type="OrthoDB" id="9813612at2"/>
<evidence type="ECO:0000256" key="1">
    <source>
        <dbReference type="ARBA" id="ARBA00001933"/>
    </source>
</evidence>
<evidence type="ECO:0000256" key="4">
    <source>
        <dbReference type="ARBA" id="ARBA00018052"/>
    </source>
</evidence>
<dbReference type="InterPro" id="IPR019942">
    <property type="entry name" value="DapL/ALD1"/>
</dbReference>